<dbReference type="PANTHER" id="PTHR11787">
    <property type="entry name" value="RAB GDP-DISSOCIATION INHIBITOR"/>
    <property type="match status" value="1"/>
</dbReference>
<dbReference type="GO" id="GO:0005730">
    <property type="term" value="C:nucleolus"/>
    <property type="evidence" value="ECO:0007669"/>
    <property type="project" value="UniProtKB-SubCell"/>
</dbReference>
<keyword evidence="7" id="KW-0677">Repeat</keyword>
<feature type="repeat" description="WD" evidence="11">
    <location>
        <begin position="985"/>
        <end position="1027"/>
    </location>
</feature>
<dbReference type="Pfam" id="PF14938">
    <property type="entry name" value="SNAP"/>
    <property type="match status" value="1"/>
</dbReference>
<evidence type="ECO:0000256" key="9">
    <source>
        <dbReference type="ARBA" id="ARBA00023242"/>
    </source>
</evidence>
<proteinExistence type="inferred from homology"/>
<dbReference type="EMBL" id="SPRH01000054">
    <property type="protein sequence ID" value="TIB96986.1"/>
    <property type="molecule type" value="Genomic_DNA"/>
</dbReference>
<dbReference type="Proteomes" id="UP000307169">
    <property type="component" value="Unassembled WGS sequence"/>
</dbReference>
<evidence type="ECO:0000256" key="11">
    <source>
        <dbReference type="PROSITE-ProRule" id="PRU00221"/>
    </source>
</evidence>
<dbReference type="GO" id="GO:0005968">
    <property type="term" value="C:Rab-protein geranylgeranyltransferase complex"/>
    <property type="evidence" value="ECO:0007669"/>
    <property type="project" value="TreeGrafter"/>
</dbReference>
<dbReference type="InterPro" id="IPR012972">
    <property type="entry name" value="NLE"/>
</dbReference>
<keyword evidence="9 10" id="KW-0539">Nucleus</keyword>
<gene>
    <name evidence="10" type="primary">YTM1</name>
    <name evidence="14" type="ORF">E3Q17_03591</name>
</gene>
<dbReference type="Gene3D" id="3.50.50.60">
    <property type="entry name" value="FAD/NAD(P)-binding domain"/>
    <property type="match status" value="1"/>
</dbReference>
<dbReference type="InterPro" id="IPR036322">
    <property type="entry name" value="WD40_repeat_dom_sf"/>
</dbReference>
<comment type="function">
    <text evidence="10">Component of the NOP7 complex, which is required for maturation of the 25S and 5.8S ribosomal RNAs and formation of the 60S ribosome.</text>
</comment>
<dbReference type="GO" id="GO:0006886">
    <property type="term" value="P:intracellular protein transport"/>
    <property type="evidence" value="ECO:0007669"/>
    <property type="project" value="InterPro"/>
</dbReference>
<dbReference type="SMART" id="SM00320">
    <property type="entry name" value="WD40"/>
    <property type="match status" value="7"/>
</dbReference>
<keyword evidence="5 10" id="KW-0698">rRNA processing</keyword>
<evidence type="ECO:0000256" key="8">
    <source>
        <dbReference type="ARBA" id="ARBA00022927"/>
    </source>
</evidence>
<dbReference type="Gene3D" id="2.130.10.10">
    <property type="entry name" value="YVTN repeat-like/Quinoprotein amine dehydrogenase"/>
    <property type="match status" value="1"/>
</dbReference>
<comment type="caution">
    <text evidence="14">The sequence shown here is derived from an EMBL/GenBank/DDBJ whole genome shotgun (WGS) entry which is preliminary data.</text>
</comment>
<dbReference type="PROSITE" id="PS00678">
    <property type="entry name" value="WD_REPEATS_1"/>
    <property type="match status" value="1"/>
</dbReference>
<evidence type="ECO:0000256" key="7">
    <source>
        <dbReference type="ARBA" id="ARBA00022737"/>
    </source>
</evidence>
<dbReference type="GO" id="GO:0007264">
    <property type="term" value="P:small GTPase-mediated signal transduction"/>
    <property type="evidence" value="ECO:0007669"/>
    <property type="project" value="InterPro"/>
</dbReference>
<comment type="similarity">
    <text evidence="10">Belongs to the WD repeat WDR12/YTM1 family.</text>
</comment>
<dbReference type="SUPFAM" id="SSF50978">
    <property type="entry name" value="WD40 repeat-like"/>
    <property type="match status" value="1"/>
</dbReference>
<comment type="similarity">
    <text evidence="2">Belongs to the SNAP family.</text>
</comment>
<dbReference type="PROSITE" id="PS50294">
    <property type="entry name" value="WD_REPEATS_REGION"/>
    <property type="match status" value="3"/>
</dbReference>
<dbReference type="CDD" id="cd15832">
    <property type="entry name" value="SNAP"/>
    <property type="match status" value="1"/>
</dbReference>
<feature type="repeat" description="WD" evidence="11">
    <location>
        <begin position="961"/>
        <end position="983"/>
    </location>
</feature>
<feature type="domain" description="NLE" evidence="13">
    <location>
        <begin position="663"/>
        <end position="703"/>
    </location>
</feature>
<keyword evidence="8" id="KW-0653">Protein transport</keyword>
<keyword evidence="6 11" id="KW-0853">WD repeat</keyword>
<comment type="subunit">
    <text evidence="10">Component of the NOP7 complex, composed of ERB1, NOP7 and YTM1. Within the NOP7 complex ERB1 appears to interact directly with NOP7 and YTM1. The NOP7 complex also associates with the 66S pre-ribosome.</text>
</comment>
<evidence type="ECO:0000256" key="6">
    <source>
        <dbReference type="ARBA" id="ARBA00022574"/>
    </source>
</evidence>
<feature type="coiled-coil region" evidence="12">
    <location>
        <begin position="85"/>
        <end position="112"/>
    </location>
</feature>
<dbReference type="GO" id="GO:0043021">
    <property type="term" value="F:ribonucleoprotein complex binding"/>
    <property type="evidence" value="ECO:0007669"/>
    <property type="project" value="UniProtKB-UniRule"/>
</dbReference>
<dbReference type="HAMAP" id="MF_03029">
    <property type="entry name" value="WDR12"/>
    <property type="match status" value="1"/>
</dbReference>
<dbReference type="InterPro" id="IPR018203">
    <property type="entry name" value="GDP_dissociation_inhibitor"/>
</dbReference>
<keyword evidence="12" id="KW-0175">Coiled coil</keyword>
<evidence type="ECO:0000256" key="10">
    <source>
        <dbReference type="HAMAP-Rule" id="MF_03029"/>
    </source>
</evidence>
<evidence type="ECO:0000256" key="2">
    <source>
        <dbReference type="ARBA" id="ARBA00010050"/>
    </source>
</evidence>
<dbReference type="GO" id="GO:0005092">
    <property type="term" value="F:GDP-dissociation inhibitor activity"/>
    <property type="evidence" value="ECO:0007669"/>
    <property type="project" value="InterPro"/>
</dbReference>
<name>A0A4T0NLJ1_9BASI</name>
<dbReference type="Pfam" id="PF00400">
    <property type="entry name" value="WD40"/>
    <property type="match status" value="5"/>
</dbReference>
<dbReference type="PROSITE" id="PS50082">
    <property type="entry name" value="WD_REPEATS_2"/>
    <property type="match status" value="4"/>
</dbReference>
<keyword evidence="3" id="KW-0813">Transport</keyword>
<dbReference type="GO" id="GO:0030687">
    <property type="term" value="C:preribosome, large subunit precursor"/>
    <property type="evidence" value="ECO:0007669"/>
    <property type="project" value="UniProtKB-UniRule"/>
</dbReference>
<comment type="similarity">
    <text evidence="1">Belongs to the Rab GDI family.</text>
</comment>
<feature type="repeat" description="WD" evidence="11">
    <location>
        <begin position="900"/>
        <end position="934"/>
    </location>
</feature>
<dbReference type="SUPFAM" id="SSF48452">
    <property type="entry name" value="TPR-like"/>
    <property type="match status" value="1"/>
</dbReference>
<evidence type="ECO:0000313" key="15">
    <source>
        <dbReference type="Proteomes" id="UP000307169"/>
    </source>
</evidence>
<protein>
    <recommendedName>
        <fullName evidence="10">Ribosome biogenesis protein YTM1</fullName>
    </recommendedName>
</protein>
<dbReference type="AlphaFoldDB" id="A0A4T0NLJ1"/>
<feature type="repeat" description="WD" evidence="11">
    <location>
        <begin position="782"/>
        <end position="813"/>
    </location>
</feature>
<dbReference type="PANTHER" id="PTHR11787:SF4">
    <property type="entry name" value="CHM, RAB ESCORT PROTEIN 1"/>
    <property type="match status" value="1"/>
</dbReference>
<evidence type="ECO:0000256" key="5">
    <source>
        <dbReference type="ARBA" id="ARBA00022552"/>
    </source>
</evidence>
<dbReference type="InterPro" id="IPR000744">
    <property type="entry name" value="NSF_attach"/>
</dbReference>
<organism evidence="14 15">
    <name type="scientific">Wallemia mellicola</name>
    <dbReference type="NCBI Taxonomy" id="1708541"/>
    <lineage>
        <taxon>Eukaryota</taxon>
        <taxon>Fungi</taxon>
        <taxon>Dikarya</taxon>
        <taxon>Basidiomycota</taxon>
        <taxon>Wallemiomycotina</taxon>
        <taxon>Wallemiomycetes</taxon>
        <taxon>Wallemiales</taxon>
        <taxon>Wallemiaceae</taxon>
        <taxon>Wallemia</taxon>
    </lineage>
</organism>
<sequence length="1070" mass="119504">MFRDAANKFKIDQCFKEAGDSFIRAAECAIKADEKNEANQHFWEAAKAYKQTNPDLAVEAYQRAVNGLLESGRFRQAADRMKEIASIYLNELADLTLALESYEKAAQWYEQEDAKATASACYKDVADIAAQLEQYKRAISNYDKVIKQSLESPLTRFSVKEYFFKAGLCWLAAGDLVDAGRAIATFAEMDPSFMQTREHKFLSGAIDAIEQGDQEQYTGLVSVLDIVSLYYPAGYKCLHIDKNDYYGDNWATLPITELDSSTIKINNLKNPNKFLISRHPSVILTERGKPNQLDTILKSSVFNYLSFKLVDSLIHYNDGEFTQIPKSKQEVFKSTISLKDKRMLMKLLQWIASREFLKEENMKLSEYKPEIPISLFYSLIYSFGMAINLDEDTHSAFNRMSTFMNGHGVYGPSCFLYSQYGGVGDIIQGYCRSSAVHGSTFILNHALESLEKCDSEYSVRLHNFEETFTVKKVISNAKNLYLNQPSRVINKIGRAVMVLNMPPNVDPLPESPILGYPPMAFGIRNAVHVHWQSSTSGVCPPGYYIVYFAATLSDNEEATLDELFEGYINSLTTSREDIEFLMVYVEEEREIDVKTDVELIKQEPTTFAPFVEPSEKAVEEASRVFELLTKREATEISYSLSTMSEEDKVNNVPVILHSISSQHAIPEEMYMIPSNWKRYQLSQLINSLLENSKAIPFDFFVGEDGTGGKLSSVLSEISNGEETLHLSYIPSILPPKHLSTYLHDDWISSVSIRSHSDAKFLTGSYDGLASIWNSRNEKIYELAGHNGPVLDLSWVGDKAVTAGQDSTLKLWDIPESGKPSQLLAYTGHKNAVSSVRSAKPLTEGEPWTVLSADWDGLVCLWDTHIPSSHEVEIEDEEPSTKKRKKTKTVDVLRKAPLHQLRGHTGSVNGVAFSKSDPTVGYTGGADHSLKSWDLGVGLENDTRVGSSVIRCLDSLVAPSTIVSGHVDRSIALWDMRASSNISQKLLGHTSIVEAIHAHPTSPNHFASAGMDGNIKLWDIRSPKQSLFTVVRKPSNGKKENEKKILGLVWDSQILASGGEDCALQLHEASA</sequence>
<evidence type="ECO:0000313" key="14">
    <source>
        <dbReference type="EMBL" id="TIB96986.1"/>
    </source>
</evidence>
<dbReference type="CDD" id="cd00200">
    <property type="entry name" value="WD40"/>
    <property type="match status" value="1"/>
</dbReference>
<evidence type="ECO:0000256" key="1">
    <source>
        <dbReference type="ARBA" id="ARBA00005593"/>
    </source>
</evidence>
<dbReference type="GO" id="GO:0016192">
    <property type="term" value="P:vesicle-mediated transport"/>
    <property type="evidence" value="ECO:0007669"/>
    <property type="project" value="TreeGrafter"/>
</dbReference>
<dbReference type="InterPro" id="IPR011990">
    <property type="entry name" value="TPR-like_helical_dom_sf"/>
</dbReference>
<dbReference type="SUPFAM" id="SSF51905">
    <property type="entry name" value="FAD/NAD(P)-binding domain"/>
    <property type="match status" value="1"/>
</dbReference>
<dbReference type="InterPro" id="IPR001680">
    <property type="entry name" value="WD40_rpt"/>
</dbReference>
<dbReference type="GO" id="GO:0005829">
    <property type="term" value="C:cytosol"/>
    <property type="evidence" value="ECO:0007669"/>
    <property type="project" value="TreeGrafter"/>
</dbReference>
<dbReference type="PRINTS" id="PR00891">
    <property type="entry name" value="RABGDIREP"/>
</dbReference>
<comment type="subcellular location">
    <subcellularLocation>
        <location evidence="10">Nucleus</location>
        <location evidence="10">Nucleolus</location>
    </subcellularLocation>
    <subcellularLocation>
        <location evidence="10">Nucleus</location>
        <location evidence="10">Nucleoplasm</location>
    </subcellularLocation>
</comment>
<dbReference type="Gene3D" id="1.25.40.10">
    <property type="entry name" value="Tetratricopeptide repeat domain"/>
    <property type="match status" value="1"/>
</dbReference>
<dbReference type="InterPro" id="IPR028599">
    <property type="entry name" value="WDR12/Ytm1"/>
</dbReference>
<dbReference type="InterPro" id="IPR036188">
    <property type="entry name" value="FAD/NAD-bd_sf"/>
</dbReference>
<dbReference type="InterPro" id="IPR015943">
    <property type="entry name" value="WD40/YVTN_repeat-like_dom_sf"/>
</dbReference>
<reference evidence="14 15" key="1">
    <citation type="submission" date="2019-03" db="EMBL/GenBank/DDBJ databases">
        <title>Sequencing 25 genomes of Wallemia mellicola.</title>
        <authorList>
            <person name="Gostincar C."/>
        </authorList>
    </citation>
    <scope>NUCLEOTIDE SEQUENCE [LARGE SCALE GENOMIC DNA]</scope>
    <source>
        <strain evidence="14 15">EXF-1262</strain>
    </source>
</reference>
<evidence type="ECO:0000256" key="12">
    <source>
        <dbReference type="SAM" id="Coils"/>
    </source>
</evidence>
<keyword evidence="4 10" id="KW-0690">Ribosome biogenesis</keyword>
<accession>A0A4T0NLJ1</accession>
<dbReference type="InterPro" id="IPR019775">
    <property type="entry name" value="WD40_repeat_CS"/>
</dbReference>
<evidence type="ECO:0000256" key="3">
    <source>
        <dbReference type="ARBA" id="ARBA00022448"/>
    </source>
</evidence>
<dbReference type="GO" id="GO:0000463">
    <property type="term" value="P:maturation of LSU-rRNA from tricistronic rRNA transcript (SSU-rRNA, 5.8S rRNA, LSU-rRNA)"/>
    <property type="evidence" value="ECO:0007669"/>
    <property type="project" value="UniProtKB-UniRule"/>
</dbReference>
<dbReference type="GO" id="GO:0000466">
    <property type="term" value="P:maturation of 5.8S rRNA from tricistronic rRNA transcript (SSU-rRNA, 5.8S rRNA, LSU-rRNA)"/>
    <property type="evidence" value="ECO:0007669"/>
    <property type="project" value="UniProtKB-UniRule"/>
</dbReference>
<evidence type="ECO:0000259" key="13">
    <source>
        <dbReference type="Pfam" id="PF08154"/>
    </source>
</evidence>
<dbReference type="Pfam" id="PF00996">
    <property type="entry name" value="GDI"/>
    <property type="match status" value="1"/>
</dbReference>
<dbReference type="PRINTS" id="PR00320">
    <property type="entry name" value="GPROTEINBRPT"/>
</dbReference>
<dbReference type="GO" id="GO:0005654">
    <property type="term" value="C:nucleoplasm"/>
    <property type="evidence" value="ECO:0007669"/>
    <property type="project" value="UniProtKB-SubCell"/>
</dbReference>
<dbReference type="Pfam" id="PF08154">
    <property type="entry name" value="NLE"/>
    <property type="match status" value="1"/>
</dbReference>
<evidence type="ECO:0000256" key="4">
    <source>
        <dbReference type="ARBA" id="ARBA00022517"/>
    </source>
</evidence>
<dbReference type="InterPro" id="IPR020472">
    <property type="entry name" value="WD40_PAC1"/>
</dbReference>